<dbReference type="EMBL" id="BMLW01000005">
    <property type="protein sequence ID" value="GGP10647.1"/>
    <property type="molecule type" value="Genomic_DNA"/>
</dbReference>
<dbReference type="PANTHER" id="PTHR30535">
    <property type="entry name" value="VITAMIN B12-BINDING PROTEIN"/>
    <property type="match status" value="1"/>
</dbReference>
<feature type="coiled-coil region" evidence="2">
    <location>
        <begin position="195"/>
        <end position="226"/>
    </location>
</feature>
<accession>A0ABQ2NU66</accession>
<keyword evidence="2" id="KW-0175">Coiled coil</keyword>
<keyword evidence="7" id="KW-1185">Reference proteome</keyword>
<evidence type="ECO:0000256" key="3">
    <source>
        <dbReference type="SAM" id="MobiDB-lite"/>
    </source>
</evidence>
<comment type="caution">
    <text evidence="6">The sequence shown here is derived from an EMBL/GenBank/DDBJ whole genome shotgun (WGS) entry which is preliminary data.</text>
</comment>
<dbReference type="PANTHER" id="PTHR30535:SF34">
    <property type="entry name" value="MOLYBDATE-BINDING PROTEIN MOLA"/>
    <property type="match status" value="1"/>
</dbReference>
<dbReference type="InterPro" id="IPR002491">
    <property type="entry name" value="ABC_transptr_periplasmic_BD"/>
</dbReference>
<protein>
    <submittedName>
        <fullName evidence="6">Metal ABC transporter substrate-binding protein</fullName>
    </submittedName>
</protein>
<evidence type="ECO:0000313" key="7">
    <source>
        <dbReference type="Proteomes" id="UP000641206"/>
    </source>
</evidence>
<comment type="similarity">
    <text evidence="1">Belongs to the bacterial solute-binding protein 8 family.</text>
</comment>
<evidence type="ECO:0000256" key="2">
    <source>
        <dbReference type="SAM" id="Coils"/>
    </source>
</evidence>
<dbReference type="RefSeq" id="WP_188734257.1">
    <property type="nucleotide sequence ID" value="NZ_BMLW01000005.1"/>
</dbReference>
<dbReference type="SUPFAM" id="SSF53807">
    <property type="entry name" value="Helical backbone' metal receptor"/>
    <property type="match status" value="1"/>
</dbReference>
<dbReference type="Pfam" id="PF01497">
    <property type="entry name" value="Peripla_BP_2"/>
    <property type="match status" value="1"/>
</dbReference>
<dbReference type="InterPro" id="IPR050902">
    <property type="entry name" value="ABC_Transporter_SBP"/>
</dbReference>
<feature type="compositionally biased region" description="Acidic residues" evidence="3">
    <location>
        <begin position="26"/>
        <end position="38"/>
    </location>
</feature>
<evidence type="ECO:0000256" key="1">
    <source>
        <dbReference type="ARBA" id="ARBA00008814"/>
    </source>
</evidence>
<dbReference type="Gene3D" id="3.40.50.1980">
    <property type="entry name" value="Nitrogenase molybdenum iron protein domain"/>
    <property type="match status" value="2"/>
</dbReference>
<reference evidence="7" key="1">
    <citation type="journal article" date="2019" name="Int. J. Syst. Evol. Microbiol.">
        <title>The Global Catalogue of Microorganisms (GCM) 10K type strain sequencing project: providing services to taxonomists for standard genome sequencing and annotation.</title>
        <authorList>
            <consortium name="The Broad Institute Genomics Platform"/>
            <consortium name="The Broad Institute Genome Sequencing Center for Infectious Disease"/>
            <person name="Wu L."/>
            <person name="Ma J."/>
        </authorList>
    </citation>
    <scope>NUCLEOTIDE SEQUENCE [LARGE SCALE GENOMIC DNA]</scope>
    <source>
        <strain evidence="7">CGMCC 1.7693</strain>
    </source>
</reference>
<evidence type="ECO:0000259" key="5">
    <source>
        <dbReference type="PROSITE" id="PS50983"/>
    </source>
</evidence>
<feature type="domain" description="Fe/B12 periplasmic-binding" evidence="5">
    <location>
        <begin position="75"/>
        <end position="348"/>
    </location>
</feature>
<evidence type="ECO:0000313" key="6">
    <source>
        <dbReference type="EMBL" id="GGP10647.1"/>
    </source>
</evidence>
<gene>
    <name evidence="6" type="primary">fecB</name>
    <name evidence="6" type="ORF">GCM10011346_19610</name>
</gene>
<feature type="region of interest" description="Disordered" evidence="3">
    <location>
        <begin position="26"/>
        <end position="45"/>
    </location>
</feature>
<feature type="signal peptide" evidence="4">
    <location>
        <begin position="1"/>
        <end position="24"/>
    </location>
</feature>
<dbReference type="Proteomes" id="UP000641206">
    <property type="component" value="Unassembled WGS sequence"/>
</dbReference>
<feature type="chain" id="PRO_5046219471" evidence="4">
    <location>
        <begin position="25"/>
        <end position="348"/>
    </location>
</feature>
<dbReference type="PROSITE" id="PS51257">
    <property type="entry name" value="PROKAR_LIPOPROTEIN"/>
    <property type="match status" value="1"/>
</dbReference>
<keyword evidence="4" id="KW-0732">Signal</keyword>
<sequence>MNKRLIRFMTAIFTVFVLLTACSAEEEREEGDAEEASTAEEKVNDENETVYPLEIEVTDAKGNTYTQTFEQAPERIITNNLSSIEVLLELGLKDKIVGTTQPDNEVTGEFADDVNDIPVIGDKMTVSKETVAEYTPEIVVGREMSFNDESMGSVSTLNDLGIQTYIQTASNMTSNPPLTAVIDDVLTLGQIFDVNERAEEYAKELEERYQAVIDQAEKNKDEEELTLMPIVAYDSSNSSFAIFNISGGLQGDLLNQLNVVPAIEGSSADPSLETIISTNPDIIVYVEADRNAELDANAVESIMNEPLLQEVNAVKENRVYTTTYDDFMDYGPRIFNTFEMLGDNLYGN</sequence>
<evidence type="ECO:0000256" key="4">
    <source>
        <dbReference type="SAM" id="SignalP"/>
    </source>
</evidence>
<organism evidence="6 7">
    <name type="scientific">Oceanobacillus neutriphilus</name>
    <dbReference type="NCBI Taxonomy" id="531815"/>
    <lineage>
        <taxon>Bacteria</taxon>
        <taxon>Bacillati</taxon>
        <taxon>Bacillota</taxon>
        <taxon>Bacilli</taxon>
        <taxon>Bacillales</taxon>
        <taxon>Bacillaceae</taxon>
        <taxon>Oceanobacillus</taxon>
    </lineage>
</organism>
<name>A0ABQ2NU66_9BACI</name>
<dbReference type="PROSITE" id="PS50983">
    <property type="entry name" value="FE_B12_PBP"/>
    <property type="match status" value="1"/>
</dbReference>
<proteinExistence type="inferred from homology"/>